<protein>
    <submittedName>
        <fullName evidence="2">ArsR family transcriptional regulator</fullName>
    </submittedName>
</protein>
<dbReference type="SUPFAM" id="SSF46785">
    <property type="entry name" value="Winged helix' DNA-binding domain"/>
    <property type="match status" value="1"/>
</dbReference>
<dbReference type="Proteomes" id="UP001355056">
    <property type="component" value="Unassembled WGS sequence"/>
</dbReference>
<evidence type="ECO:0000259" key="1">
    <source>
        <dbReference type="Pfam" id="PF01022"/>
    </source>
</evidence>
<gene>
    <name evidence="2" type="ORF">SNE34_09430</name>
</gene>
<dbReference type="RefSeq" id="WP_332616730.1">
    <property type="nucleotide sequence ID" value="NZ_JAXGFP010000004.1"/>
</dbReference>
<comment type="caution">
    <text evidence="2">The sequence shown here is derived from an EMBL/GenBank/DDBJ whole genome shotgun (WGS) entry which is preliminary data.</text>
</comment>
<keyword evidence="3" id="KW-1185">Reference proteome</keyword>
<sequence length="217" mass="23178">MGRLRQFGSSRQKLLRVLLQAPQGSTVGQICDALRLTHNAVRQHLAALISMGLVAHGHSRATGGRPQACYLLTAAGRDLFPRNYDLIAGKVIEHLLASAGPAKVQELLAVMGRELGSAAAAATVDGGDAGDDAVAISLADQLEALGYEAQAVRHGDELQVEAHNCVFHALAQQHPEVCHFDLAFMQAASGRPIQHMECLVRGGRACRFRIGPRQLPE</sequence>
<dbReference type="Pfam" id="PF01022">
    <property type="entry name" value="HTH_5"/>
    <property type="match status" value="1"/>
</dbReference>
<proteinExistence type="predicted"/>
<dbReference type="InterPro" id="IPR001845">
    <property type="entry name" value="HTH_ArsR_DNA-bd_dom"/>
</dbReference>
<accession>A0ABU7YZ46</accession>
<dbReference type="InterPro" id="IPR036390">
    <property type="entry name" value="WH_DNA-bd_sf"/>
</dbReference>
<evidence type="ECO:0000313" key="2">
    <source>
        <dbReference type="EMBL" id="MEG3184230.1"/>
    </source>
</evidence>
<dbReference type="Gene3D" id="1.10.10.10">
    <property type="entry name" value="Winged helix-like DNA-binding domain superfamily/Winged helix DNA-binding domain"/>
    <property type="match status" value="1"/>
</dbReference>
<organism evidence="2 3">
    <name type="scientific">Novilysobacter erysipheiresistens</name>
    <dbReference type="NCBI Taxonomy" id="1749332"/>
    <lineage>
        <taxon>Bacteria</taxon>
        <taxon>Pseudomonadati</taxon>
        <taxon>Pseudomonadota</taxon>
        <taxon>Gammaproteobacteria</taxon>
        <taxon>Lysobacterales</taxon>
        <taxon>Lysobacteraceae</taxon>
        <taxon>Novilysobacter</taxon>
    </lineage>
</organism>
<dbReference type="EMBL" id="JAXGFP010000004">
    <property type="protein sequence ID" value="MEG3184230.1"/>
    <property type="molecule type" value="Genomic_DNA"/>
</dbReference>
<feature type="domain" description="HTH arsR-type" evidence="1">
    <location>
        <begin position="10"/>
        <end position="54"/>
    </location>
</feature>
<name>A0ABU7YZ46_9GAMM</name>
<evidence type="ECO:0000313" key="3">
    <source>
        <dbReference type="Proteomes" id="UP001355056"/>
    </source>
</evidence>
<reference evidence="2 3" key="1">
    <citation type="journal article" date="2016" name="Int. J. Syst. Evol. Microbiol.">
        <title>Lysobacter erysipheiresistens sp. nov., an antagonist of powdery mildew, isolated from tobacco-cultivated soil.</title>
        <authorList>
            <person name="Xie B."/>
            <person name="Li T."/>
            <person name="Lin X."/>
            <person name="Wang C.J."/>
            <person name="Chen Y.J."/>
            <person name="Liu W.J."/>
            <person name="Zhao Z.W."/>
        </authorList>
    </citation>
    <scope>NUCLEOTIDE SEQUENCE [LARGE SCALE GENOMIC DNA]</scope>
    <source>
        <strain evidence="2 3">RS-LYSO-3</strain>
    </source>
</reference>
<dbReference type="InterPro" id="IPR036388">
    <property type="entry name" value="WH-like_DNA-bd_sf"/>
</dbReference>